<dbReference type="InterPro" id="IPR045209">
    <property type="entry name" value="Rrp5"/>
</dbReference>
<dbReference type="PROSITE" id="PS50126">
    <property type="entry name" value="S1"/>
    <property type="match status" value="2"/>
</dbReference>
<feature type="compositionally biased region" description="Basic and acidic residues" evidence="1">
    <location>
        <begin position="208"/>
        <end position="222"/>
    </location>
</feature>
<feature type="domain" description="S1 motif" evidence="2">
    <location>
        <begin position="65"/>
        <end position="139"/>
    </location>
</feature>
<evidence type="ECO:0000313" key="3">
    <source>
        <dbReference type="EMBL" id="GBE59717.1"/>
    </source>
</evidence>
<dbReference type="GO" id="GO:0003723">
    <property type="term" value="F:RNA binding"/>
    <property type="evidence" value="ECO:0007669"/>
    <property type="project" value="TreeGrafter"/>
</dbReference>
<dbReference type="InterPro" id="IPR003029">
    <property type="entry name" value="S1_domain"/>
</dbReference>
<dbReference type="GeneID" id="39873487"/>
<feature type="domain" description="S1 motif" evidence="2">
    <location>
        <begin position="569"/>
        <end position="638"/>
    </location>
</feature>
<dbReference type="GO" id="GO:0032040">
    <property type="term" value="C:small-subunit processome"/>
    <property type="evidence" value="ECO:0007669"/>
    <property type="project" value="TreeGrafter"/>
</dbReference>
<dbReference type="AlphaFoldDB" id="A0A2H6K9P6"/>
<sequence>MEAEEDFPRSSEVVLQPLGEPRRRSRTAAQQAQAPSLFARPQPKRSAKLADQRGRLPTLDSLEAGSLLLGSVAIVAPTGLRIHLPGGLSGFVRSSDVVDGAQSAKNRLDHVTQGSFSVGSHVVCSVLEVKNGFAYLSMRPSVINKGLSLATITSGMLLPASVVAHEDHGILLSFNLAGTDDVRGFAKYDDEHQASKPDAASEDVDIGESGKTDESAAKDEAAGKNAKSGKSVKATGGKQAAKKGRGFDSLRSLPLSSTVYVVVDSVNAARKLVSCKWPWQCDTPVSMDCKLPILCVRPGLLLVGEISDIHYPASALSGNADFKVNYGFDVKCLNGLTATVPAIHSVVRYSPNRPGSETDNEELESMDDKDDEPETTSADGKAKELKRKSKVHLPPVAESDPPLGLEDNVVGRVLYVNHWQKTVYVSLLSDIVDWKGPKGHPHQLIYSGRKTYGKVLRSIPGHGVVFALCRVRNEGQLARKGGPEALNYTYGDLGYCDPSNLCDEGKDDADKSKGAKGTSAPQIALAFSSGSVHAAAELEFDYLTRFVRVSMRQSLLSETTLSPFQLRGGTSVKGVITKVSNAGVTVRLSKLVHGKVQLEHLKDVPLPQVPDNLVVGGTLKLRVLRYDHVHSVLLLTAKRSMRKDPTPLTSFDQTAVGKEFLGYIWRVKRSGEKDTKSKDSSDETVYVRFYNELQTTLDQSELREADRQGLDLSHGAVVRAVVTRTDARRRAFYVTVRHDKMGSLKALARARSKRQREIRRAECKKVFTNYVSSRKRRKAES</sequence>
<evidence type="ECO:0000259" key="2">
    <source>
        <dbReference type="PROSITE" id="PS50126"/>
    </source>
</evidence>
<feature type="region of interest" description="Disordered" evidence="1">
    <location>
        <begin position="190"/>
        <end position="244"/>
    </location>
</feature>
<dbReference type="EMBL" id="BDSA01000001">
    <property type="protein sequence ID" value="GBE59717.1"/>
    <property type="molecule type" value="Genomic_DNA"/>
</dbReference>
<evidence type="ECO:0000256" key="1">
    <source>
        <dbReference type="SAM" id="MobiDB-lite"/>
    </source>
</evidence>
<dbReference type="Proteomes" id="UP000236319">
    <property type="component" value="Unassembled WGS sequence"/>
</dbReference>
<comment type="caution">
    <text evidence="3">The sequence shown here is derived from an EMBL/GenBank/DDBJ whole genome shotgun (WGS) entry which is preliminary data.</text>
</comment>
<dbReference type="VEuPathDB" id="PiroplasmaDB:BOVATA_012100"/>
<feature type="compositionally biased region" description="Acidic residues" evidence="1">
    <location>
        <begin position="358"/>
        <end position="374"/>
    </location>
</feature>
<evidence type="ECO:0000313" key="4">
    <source>
        <dbReference type="Proteomes" id="UP000236319"/>
    </source>
</evidence>
<dbReference type="Gene3D" id="2.40.50.140">
    <property type="entry name" value="Nucleic acid-binding proteins"/>
    <property type="match status" value="3"/>
</dbReference>
<dbReference type="OrthoDB" id="412781at2759"/>
<organism evidence="3 4">
    <name type="scientific">Babesia ovata</name>
    <dbReference type="NCBI Taxonomy" id="189622"/>
    <lineage>
        <taxon>Eukaryota</taxon>
        <taxon>Sar</taxon>
        <taxon>Alveolata</taxon>
        <taxon>Apicomplexa</taxon>
        <taxon>Aconoidasida</taxon>
        <taxon>Piroplasmida</taxon>
        <taxon>Babesiidae</taxon>
        <taxon>Babesia</taxon>
    </lineage>
</organism>
<dbReference type="InterPro" id="IPR012340">
    <property type="entry name" value="NA-bd_OB-fold"/>
</dbReference>
<dbReference type="SMART" id="SM00316">
    <property type="entry name" value="S1"/>
    <property type="match status" value="2"/>
</dbReference>
<dbReference type="PANTHER" id="PTHR23270:SF10">
    <property type="entry name" value="PROTEIN RRP5 HOMOLOG"/>
    <property type="match status" value="1"/>
</dbReference>
<protein>
    <submittedName>
        <fullName evidence="3">RRP5 homolog</fullName>
    </submittedName>
</protein>
<dbReference type="PANTHER" id="PTHR23270">
    <property type="entry name" value="PROGRAMMED CELL DEATH PROTEIN 11 PRE-RRNA PROCESSING PROTEIN RRP5"/>
    <property type="match status" value="1"/>
</dbReference>
<dbReference type="GO" id="GO:0006364">
    <property type="term" value="P:rRNA processing"/>
    <property type="evidence" value="ECO:0007669"/>
    <property type="project" value="InterPro"/>
</dbReference>
<dbReference type="RefSeq" id="XP_028865960.1">
    <property type="nucleotide sequence ID" value="XM_029010127.1"/>
</dbReference>
<feature type="region of interest" description="Disordered" evidence="1">
    <location>
        <begin position="348"/>
        <end position="401"/>
    </location>
</feature>
<name>A0A2H6K9P6_9APIC</name>
<proteinExistence type="predicted"/>
<feature type="region of interest" description="Disordered" evidence="1">
    <location>
        <begin position="1"/>
        <end position="53"/>
    </location>
</feature>
<reference evidence="3 4" key="1">
    <citation type="journal article" date="2017" name="BMC Genomics">
        <title>Whole-genome assembly of Babesia ovata and comparative genomics between closely related pathogens.</title>
        <authorList>
            <person name="Yamagishi J."/>
            <person name="Asada M."/>
            <person name="Hakimi H."/>
            <person name="Tanaka T.Q."/>
            <person name="Sugimoto C."/>
            <person name="Kawazu S."/>
        </authorList>
    </citation>
    <scope>NUCLEOTIDE SEQUENCE [LARGE SCALE GENOMIC DNA]</scope>
    <source>
        <strain evidence="3 4">Miyake</strain>
    </source>
</reference>
<accession>A0A2H6K9P6</accession>
<dbReference type="SUPFAM" id="SSF50249">
    <property type="entry name" value="Nucleic acid-binding proteins"/>
    <property type="match status" value="2"/>
</dbReference>
<gene>
    <name evidence="3" type="ORF">BOVATA_012100</name>
</gene>
<keyword evidence="4" id="KW-1185">Reference proteome</keyword>